<dbReference type="SUPFAM" id="SSF50370">
    <property type="entry name" value="Ricin B-like lectins"/>
    <property type="match status" value="1"/>
</dbReference>
<feature type="compositionally biased region" description="Basic and acidic residues" evidence="1">
    <location>
        <begin position="177"/>
        <end position="187"/>
    </location>
</feature>
<accession>A0ABZ1T0D1</accession>
<organism evidence="2 3">
    <name type="scientific">Microbispora hainanensis</name>
    <dbReference type="NCBI Taxonomy" id="568844"/>
    <lineage>
        <taxon>Bacteria</taxon>
        <taxon>Bacillati</taxon>
        <taxon>Actinomycetota</taxon>
        <taxon>Actinomycetes</taxon>
        <taxon>Streptosporangiales</taxon>
        <taxon>Streptosporangiaceae</taxon>
        <taxon>Microbispora</taxon>
    </lineage>
</organism>
<protein>
    <recommendedName>
        <fullName evidence="4">Helix-turn-helix domain-containing protein</fullName>
    </recommendedName>
</protein>
<feature type="region of interest" description="Disordered" evidence="1">
    <location>
        <begin position="97"/>
        <end position="249"/>
    </location>
</feature>
<gene>
    <name evidence="2" type="ORF">OG913_15645</name>
</gene>
<evidence type="ECO:0000256" key="1">
    <source>
        <dbReference type="SAM" id="MobiDB-lite"/>
    </source>
</evidence>
<feature type="region of interest" description="Disordered" evidence="1">
    <location>
        <begin position="291"/>
        <end position="320"/>
    </location>
</feature>
<keyword evidence="3" id="KW-1185">Reference proteome</keyword>
<dbReference type="CDD" id="cd00161">
    <property type="entry name" value="beta-trefoil_Ricin-like"/>
    <property type="match status" value="1"/>
</dbReference>
<feature type="compositionally biased region" description="Polar residues" evidence="1">
    <location>
        <begin position="148"/>
        <end position="157"/>
    </location>
</feature>
<feature type="compositionally biased region" description="Basic and acidic residues" evidence="1">
    <location>
        <begin position="120"/>
        <end position="129"/>
    </location>
</feature>
<dbReference type="InterPro" id="IPR035992">
    <property type="entry name" value="Ricin_B-like_lectins"/>
</dbReference>
<dbReference type="Pfam" id="PF13560">
    <property type="entry name" value="HTH_31"/>
    <property type="match status" value="1"/>
</dbReference>
<name>A0ABZ1T0D1_9ACTN</name>
<evidence type="ECO:0008006" key="4">
    <source>
        <dbReference type="Google" id="ProtNLM"/>
    </source>
</evidence>
<sequence length="505" mass="52232">MSGPFSAPPQPDGLASAAEFVAALRRLRQWSGLTYRQLTAAAKASGDVLPSSTIAGALGRTTLPREEFVAAFVRACGLGEAETARWVAHRKRLAAGMVPPADPHDTAVGRNRPTGPPEQPRPDVRRDEAGSADPGGLGERDQADHTVQAGTARQADSTARADPTGRTGPAARAHSTRQAERARRADSPGDASPGAQAGPRAQADIAGQADSTGEASPRAQADIAGEVDPTAQTDPAAPAGAGGPPGPDAAAVRLGTRALRRLTVAGAVAAVLLLATGAVLAQLRISWAGGDARPSAAPEEHHTPPATSLAVPTAGSKRPPRDGWYHVVPLHVADRDLCLGEGRERNGRTDRPLAVQRPCQDLVPDTYLRAAGGGAYEIQWHHPKEGVGCLTVDEALRGPGALVAPENCTGARHQRFVLVPAGAGFALRPLHSGLCLGALYGEPDVVPGAELAQQSCTGQRDQVFLFRPVPVPPWTRANRTSADRASHALFPAGVTKRGTAQPVPA</sequence>
<dbReference type="RefSeq" id="WP_328710606.1">
    <property type="nucleotide sequence ID" value="NZ_CP108085.1"/>
</dbReference>
<dbReference type="EMBL" id="CP108085">
    <property type="protein sequence ID" value="WUP78371.1"/>
    <property type="molecule type" value="Genomic_DNA"/>
</dbReference>
<evidence type="ECO:0000313" key="2">
    <source>
        <dbReference type="EMBL" id="WUP78371.1"/>
    </source>
</evidence>
<dbReference type="Proteomes" id="UP001432011">
    <property type="component" value="Chromosome"/>
</dbReference>
<reference evidence="2" key="1">
    <citation type="submission" date="2022-10" db="EMBL/GenBank/DDBJ databases">
        <title>The complete genomes of actinobacterial strains from the NBC collection.</title>
        <authorList>
            <person name="Joergensen T.S."/>
            <person name="Alvarez Arevalo M."/>
            <person name="Sterndorff E.B."/>
            <person name="Faurdal D."/>
            <person name="Vuksanovic O."/>
            <person name="Mourched A.-S."/>
            <person name="Charusanti P."/>
            <person name="Shaw S."/>
            <person name="Blin K."/>
            <person name="Weber T."/>
        </authorList>
    </citation>
    <scope>NUCLEOTIDE SEQUENCE</scope>
    <source>
        <strain evidence="2">NBC_00254</strain>
    </source>
</reference>
<evidence type="ECO:0000313" key="3">
    <source>
        <dbReference type="Proteomes" id="UP001432011"/>
    </source>
</evidence>
<dbReference type="Gene3D" id="2.80.10.50">
    <property type="match status" value="1"/>
</dbReference>
<proteinExistence type="predicted"/>